<feature type="transmembrane region" description="Helical" evidence="1">
    <location>
        <begin position="106"/>
        <end position="131"/>
    </location>
</feature>
<protein>
    <submittedName>
        <fullName evidence="2">(northern house mosquito) hypothetical protein</fullName>
    </submittedName>
</protein>
<reference evidence="2" key="1">
    <citation type="submission" date="2021-05" db="EMBL/GenBank/DDBJ databases">
        <authorList>
            <person name="Alioto T."/>
            <person name="Alioto T."/>
            <person name="Gomez Garrido J."/>
        </authorList>
    </citation>
    <scope>NUCLEOTIDE SEQUENCE</scope>
</reference>
<keyword evidence="1" id="KW-1133">Transmembrane helix</keyword>
<keyword evidence="1" id="KW-0812">Transmembrane</keyword>
<keyword evidence="1" id="KW-0472">Membrane</keyword>
<name>A0A8D8NH49_CULPI</name>
<sequence>MTATAIFPVHGGKPAPTLPEPGVANRYDNGYLRIKCHKLELAQITLGLIALALTQPDYLAGQTGFGYVFQFLALHLPLLTAAALWDGLSGRRLATVLQLGPWVWELYFNFGAATLYYAGSFAVLGTSIGHYNPRTNILAGVAGMLACLGHGYQWWVLFRENALRRAVEDEVREAVRNERVAGGVVNV</sequence>
<dbReference type="EMBL" id="HBUE01167834">
    <property type="protein sequence ID" value="CAG6513511.1"/>
    <property type="molecule type" value="Transcribed_RNA"/>
</dbReference>
<accession>A0A8D8NH49</accession>
<evidence type="ECO:0000313" key="2">
    <source>
        <dbReference type="EMBL" id="CAG6564981.1"/>
    </source>
</evidence>
<organism evidence="2">
    <name type="scientific">Culex pipiens</name>
    <name type="common">House mosquito</name>
    <dbReference type="NCBI Taxonomy" id="7175"/>
    <lineage>
        <taxon>Eukaryota</taxon>
        <taxon>Metazoa</taxon>
        <taxon>Ecdysozoa</taxon>
        <taxon>Arthropoda</taxon>
        <taxon>Hexapoda</taxon>
        <taxon>Insecta</taxon>
        <taxon>Pterygota</taxon>
        <taxon>Neoptera</taxon>
        <taxon>Endopterygota</taxon>
        <taxon>Diptera</taxon>
        <taxon>Nematocera</taxon>
        <taxon>Culicoidea</taxon>
        <taxon>Culicidae</taxon>
        <taxon>Culicinae</taxon>
        <taxon>Culicini</taxon>
        <taxon>Culex</taxon>
        <taxon>Culex</taxon>
    </lineage>
</organism>
<proteinExistence type="predicted"/>
<feature type="transmembrane region" description="Helical" evidence="1">
    <location>
        <begin position="137"/>
        <end position="158"/>
    </location>
</feature>
<evidence type="ECO:0000256" key="1">
    <source>
        <dbReference type="SAM" id="Phobius"/>
    </source>
</evidence>
<dbReference type="EMBL" id="HBUE01167830">
    <property type="protein sequence ID" value="CAG6513507.1"/>
    <property type="molecule type" value="Transcribed_RNA"/>
</dbReference>
<dbReference type="EMBL" id="HBUE01273164">
    <property type="protein sequence ID" value="CAG6564981.1"/>
    <property type="molecule type" value="Transcribed_RNA"/>
</dbReference>
<dbReference type="EMBL" id="HBUE01273160">
    <property type="protein sequence ID" value="CAG6564977.1"/>
    <property type="molecule type" value="Transcribed_RNA"/>
</dbReference>
<dbReference type="AlphaFoldDB" id="A0A8D8NH49"/>
<feature type="transmembrane region" description="Helical" evidence="1">
    <location>
        <begin position="65"/>
        <end position="85"/>
    </location>
</feature>